<dbReference type="Pfam" id="PF07452">
    <property type="entry name" value="CHRD"/>
    <property type="match status" value="1"/>
</dbReference>
<sequence>MNNSTRTLWRTTLVAGLAAVALAGCGMMSKSNVASFSGAMNAASEVPPNMTRGSGMAEAWLNRDTNVLKYKITYNGLSGPATAAHFHGPAAAGANAGVVLPFANAASPIEGQATLTPAQAADLVAGKWYANIHTAANPAGEIRGQMLPKM</sequence>
<accession>A0A5Q0M9W9</accession>
<feature type="domain" description="CHRD" evidence="2">
    <location>
        <begin position="32"/>
        <end position="150"/>
    </location>
</feature>
<keyword evidence="1" id="KW-0732">Signal</keyword>
<dbReference type="Proteomes" id="UP000326780">
    <property type="component" value="Chromosome"/>
</dbReference>
<evidence type="ECO:0000313" key="4">
    <source>
        <dbReference type="Proteomes" id="UP000326780"/>
    </source>
</evidence>
<feature type="chain" id="PRO_5024920502" evidence="1">
    <location>
        <begin position="24"/>
        <end position="150"/>
    </location>
</feature>
<name>A0A5Q0M9W9_VARPD</name>
<reference evidence="3 4" key="1">
    <citation type="submission" date="2019-10" db="EMBL/GenBank/DDBJ databases">
        <title>Complete genome sequence of Variovorax paradoxus 5C-2.</title>
        <authorList>
            <person name="Gogoleva N.E."/>
            <person name="Balkin A.S."/>
        </authorList>
    </citation>
    <scope>NUCLEOTIDE SEQUENCE [LARGE SCALE GENOMIC DNA]</scope>
    <source>
        <strain evidence="3 4">5C-2</strain>
    </source>
</reference>
<evidence type="ECO:0000256" key="1">
    <source>
        <dbReference type="SAM" id="SignalP"/>
    </source>
</evidence>
<proteinExistence type="predicted"/>
<gene>
    <name evidence="3" type="ORF">GFK26_22440</name>
</gene>
<protein>
    <submittedName>
        <fullName evidence="3">CHRD domain-containing protein</fullName>
    </submittedName>
</protein>
<evidence type="ECO:0000259" key="2">
    <source>
        <dbReference type="PROSITE" id="PS50933"/>
    </source>
</evidence>
<dbReference type="EMBL" id="CP045644">
    <property type="protein sequence ID" value="QFZ85325.1"/>
    <property type="molecule type" value="Genomic_DNA"/>
</dbReference>
<dbReference type="PROSITE" id="PS50933">
    <property type="entry name" value="CHRD"/>
    <property type="match status" value="1"/>
</dbReference>
<evidence type="ECO:0000313" key="3">
    <source>
        <dbReference type="EMBL" id="QFZ85325.1"/>
    </source>
</evidence>
<dbReference type="PROSITE" id="PS51257">
    <property type="entry name" value="PROKAR_LIPOPROTEIN"/>
    <property type="match status" value="1"/>
</dbReference>
<dbReference type="AlphaFoldDB" id="A0A5Q0M9W9"/>
<dbReference type="SMART" id="SM00754">
    <property type="entry name" value="CHRD"/>
    <property type="match status" value="1"/>
</dbReference>
<dbReference type="RefSeq" id="WP_153283924.1">
    <property type="nucleotide sequence ID" value="NZ_CP045644.1"/>
</dbReference>
<dbReference type="InterPro" id="IPR010895">
    <property type="entry name" value="CHRD"/>
</dbReference>
<feature type="signal peptide" evidence="1">
    <location>
        <begin position="1"/>
        <end position="23"/>
    </location>
</feature>
<organism evidence="3 4">
    <name type="scientific">Variovorax paradoxus</name>
    <dbReference type="NCBI Taxonomy" id="34073"/>
    <lineage>
        <taxon>Bacteria</taxon>
        <taxon>Pseudomonadati</taxon>
        <taxon>Pseudomonadota</taxon>
        <taxon>Betaproteobacteria</taxon>
        <taxon>Burkholderiales</taxon>
        <taxon>Comamonadaceae</taxon>
        <taxon>Variovorax</taxon>
    </lineage>
</organism>